<feature type="compositionally biased region" description="Low complexity" evidence="20">
    <location>
        <begin position="112"/>
        <end position="124"/>
    </location>
</feature>
<dbReference type="InterPro" id="IPR015007">
    <property type="entry name" value="NUP2/50/61"/>
</dbReference>
<evidence type="ECO:0000256" key="19">
    <source>
        <dbReference type="ARBA" id="ARBA00081812"/>
    </source>
</evidence>
<evidence type="ECO:0000256" key="9">
    <source>
        <dbReference type="ARBA" id="ARBA00022927"/>
    </source>
</evidence>
<name>A0A3S2PNI3_ORYJA</name>
<accession>A0A3S2PNI3</accession>
<evidence type="ECO:0000313" key="22">
    <source>
        <dbReference type="EMBL" id="RVE56589.1"/>
    </source>
</evidence>
<keyword evidence="5" id="KW-0597">Phosphoprotein</keyword>
<feature type="region of interest" description="Disordered" evidence="20">
    <location>
        <begin position="202"/>
        <end position="308"/>
    </location>
</feature>
<evidence type="ECO:0000256" key="10">
    <source>
        <dbReference type="ARBA" id="ARBA00022990"/>
    </source>
</evidence>
<keyword evidence="4" id="KW-1017">Isopeptide bond</keyword>
<evidence type="ECO:0000256" key="15">
    <source>
        <dbReference type="ARBA" id="ARBA00054952"/>
    </source>
</evidence>
<dbReference type="PROSITE" id="PS50196">
    <property type="entry name" value="RANBD1"/>
    <property type="match status" value="1"/>
</dbReference>
<feature type="compositionally biased region" description="Low complexity" evidence="20">
    <location>
        <begin position="224"/>
        <end position="235"/>
    </location>
</feature>
<dbReference type="InterPro" id="IPR000156">
    <property type="entry name" value="Ran_bind_dom"/>
</dbReference>
<dbReference type="FunFam" id="2.30.29.30:FF:000179">
    <property type="entry name" value="Nuclear pore complex protein Nup50"/>
    <property type="match status" value="1"/>
</dbReference>
<dbReference type="SMART" id="SM00160">
    <property type="entry name" value="RanBD"/>
    <property type="match status" value="1"/>
</dbReference>
<reference evidence="22 23" key="1">
    <citation type="submission" date="2018-11" db="EMBL/GenBank/DDBJ databases">
        <authorList>
            <person name="Lopez-Roques C."/>
            <person name="Donnadieu C."/>
            <person name="Bouchez O."/>
            <person name="Klopp C."/>
            <person name="Cabau C."/>
            <person name="Zahm M."/>
        </authorList>
    </citation>
    <scope>NUCLEOTIDE SEQUENCE [LARGE SCALE GENOMIC DNA]</scope>
    <source>
        <strain evidence="22">RS831</strain>
        <tissue evidence="22">Whole body</tissue>
    </source>
</reference>
<sequence>MAKRIADKELTDRNWDQEEEGEEAGTFCLASEDVLKSRPIKKAKRRNVGAEAEGGGAFKGFKGFAFSASAASAASTPPTGPSFGTSGGFKGFGGLTNGGAPAFGGFSAVPASSAAAGVNGGPASFSKPPADSSTNQANGSAPSSAPATLSCSRSREYSRQLAALNRSVRDWISKHVDDNPLCDLNPIFRDYERHLASIERKFGGGRDNLEEKPAPAAPAPPPSSISAAAPPSGAPFSFGRNSSESTSDPPPAPSPSTLARSQTSLFGNASSLAPLPFGGTKTEEAPPTDENGDAESEEPPKPEVKEVKEDDAFYSKKCKLFYKKDSEFKEKGVGTLHLKRTADGKTQMIIRADTNLGNILLNIMVHASMPCSRVGKNNVMVVSVPNPPVDDKNPGGPVPLLIRVKTAEDADELRRTLEEKKA</sequence>
<gene>
    <name evidence="22" type="ORF">OJAV_G00222720</name>
</gene>
<evidence type="ECO:0000256" key="18">
    <source>
        <dbReference type="ARBA" id="ARBA00081490"/>
    </source>
</evidence>
<feature type="compositionally biased region" description="Basic and acidic residues" evidence="20">
    <location>
        <begin position="1"/>
        <end position="16"/>
    </location>
</feature>
<dbReference type="CDD" id="cd13170">
    <property type="entry name" value="RanBD_NUP50"/>
    <property type="match status" value="1"/>
</dbReference>
<keyword evidence="9" id="KW-0653">Protein transport</keyword>
<evidence type="ECO:0000256" key="20">
    <source>
        <dbReference type="SAM" id="MobiDB-lite"/>
    </source>
</evidence>
<organism evidence="22 23">
    <name type="scientific">Oryzias javanicus</name>
    <name type="common">Javanese ricefish</name>
    <name type="synonym">Aplocheilus javanicus</name>
    <dbReference type="NCBI Taxonomy" id="123683"/>
    <lineage>
        <taxon>Eukaryota</taxon>
        <taxon>Metazoa</taxon>
        <taxon>Chordata</taxon>
        <taxon>Craniata</taxon>
        <taxon>Vertebrata</taxon>
        <taxon>Euteleostomi</taxon>
        <taxon>Actinopterygii</taxon>
        <taxon>Neopterygii</taxon>
        <taxon>Teleostei</taxon>
        <taxon>Neoteleostei</taxon>
        <taxon>Acanthomorphata</taxon>
        <taxon>Ovalentaria</taxon>
        <taxon>Atherinomorphae</taxon>
        <taxon>Beloniformes</taxon>
        <taxon>Adrianichthyidae</taxon>
        <taxon>Oryziinae</taxon>
        <taxon>Oryzias</taxon>
    </lineage>
</organism>
<feature type="region of interest" description="Disordered" evidence="20">
    <location>
        <begin position="1"/>
        <end position="24"/>
    </location>
</feature>
<dbReference type="Pfam" id="PF00638">
    <property type="entry name" value="Ran_BP1"/>
    <property type="match status" value="1"/>
</dbReference>
<feature type="compositionally biased region" description="Basic and acidic residues" evidence="20">
    <location>
        <begin position="202"/>
        <end position="213"/>
    </location>
</feature>
<evidence type="ECO:0000256" key="3">
    <source>
        <dbReference type="ARBA" id="ARBA00022448"/>
    </source>
</evidence>
<feature type="compositionally biased region" description="Polar residues" evidence="20">
    <location>
        <begin position="257"/>
        <end position="271"/>
    </location>
</feature>
<keyword evidence="13" id="KW-0472">Membrane</keyword>
<keyword evidence="3" id="KW-0813">Transport</keyword>
<evidence type="ECO:0000256" key="1">
    <source>
        <dbReference type="ARBA" id="ARBA00004567"/>
    </source>
</evidence>
<keyword evidence="7" id="KW-0509">mRNA transport</keyword>
<feature type="domain" description="RanBD1" evidence="21">
    <location>
        <begin position="281"/>
        <end position="422"/>
    </location>
</feature>
<feature type="compositionally biased region" description="Basic and acidic residues" evidence="20">
    <location>
        <begin position="298"/>
        <end position="308"/>
    </location>
</feature>
<dbReference type="Pfam" id="PF08911">
    <property type="entry name" value="NUP50"/>
    <property type="match status" value="1"/>
</dbReference>
<dbReference type="AlphaFoldDB" id="A0A3S2PNI3"/>
<evidence type="ECO:0000256" key="5">
    <source>
        <dbReference type="ARBA" id="ARBA00022553"/>
    </source>
</evidence>
<keyword evidence="14" id="KW-0539">Nucleus</keyword>
<dbReference type="OrthoDB" id="10062131at2759"/>
<proteinExistence type="predicted"/>
<dbReference type="Gene3D" id="2.30.29.30">
    <property type="entry name" value="Pleckstrin-homology domain (PH domain)/Phosphotyrosine-binding domain (PTB)"/>
    <property type="match status" value="1"/>
</dbReference>
<feature type="region of interest" description="Disordered" evidence="20">
    <location>
        <begin position="112"/>
        <end position="152"/>
    </location>
</feature>
<evidence type="ECO:0000256" key="8">
    <source>
        <dbReference type="ARBA" id="ARBA00022843"/>
    </source>
</evidence>
<keyword evidence="23" id="KW-1185">Reference proteome</keyword>
<comment type="subcellular location">
    <subcellularLocation>
        <location evidence="2">Nucleus membrane</location>
        <topology evidence="2">Peripheral membrane protein</topology>
        <orientation evidence="2">Nucleoplasmic side</orientation>
    </subcellularLocation>
    <subcellularLocation>
        <location evidence="1">Nucleus</location>
        <location evidence="1">Nuclear pore complex</location>
    </subcellularLocation>
</comment>
<evidence type="ECO:0000256" key="16">
    <source>
        <dbReference type="ARBA" id="ARBA00069163"/>
    </source>
</evidence>
<dbReference type="EMBL" id="CM012459">
    <property type="protein sequence ID" value="RVE56589.1"/>
    <property type="molecule type" value="Genomic_DNA"/>
</dbReference>
<reference evidence="22 23" key="2">
    <citation type="submission" date="2019-01" db="EMBL/GenBank/DDBJ databases">
        <title>A chromosome length genome reference of the Java medaka (oryzias javanicus).</title>
        <authorList>
            <person name="Herpin A."/>
            <person name="Takehana Y."/>
            <person name="Naruse K."/>
            <person name="Ansai S."/>
            <person name="Kawaguchi M."/>
        </authorList>
    </citation>
    <scope>NUCLEOTIDE SEQUENCE [LARGE SCALE GENOMIC DNA]</scope>
    <source>
        <strain evidence="22">RS831</strain>
        <tissue evidence="22">Whole body</tissue>
    </source>
</reference>
<evidence type="ECO:0000256" key="7">
    <source>
        <dbReference type="ARBA" id="ARBA00022816"/>
    </source>
</evidence>
<dbReference type="PANTHER" id="PTHR23138:SF141">
    <property type="entry name" value="NUCLEAR PORE COMPLEX PROTEIN NUP50"/>
    <property type="match status" value="1"/>
</dbReference>
<dbReference type="Proteomes" id="UP000283210">
    <property type="component" value="Chromosome 23"/>
</dbReference>
<protein>
    <recommendedName>
        <fullName evidence="16">Nuclear pore complex protein Nup50</fullName>
    </recommendedName>
    <alternativeName>
        <fullName evidence="17">50 kDa nucleoporin</fullName>
    </alternativeName>
    <alternativeName>
        <fullName evidence="18">Nuclear pore-associated protein 60 kDa-like</fullName>
    </alternativeName>
    <alternativeName>
        <fullName evidence="19">Nucleoporin Nup50</fullName>
    </alternativeName>
</protein>
<dbReference type="GO" id="GO:0031965">
    <property type="term" value="C:nuclear membrane"/>
    <property type="evidence" value="ECO:0007669"/>
    <property type="project" value="UniProtKB-SubCell"/>
</dbReference>
<evidence type="ECO:0000313" key="23">
    <source>
        <dbReference type="Proteomes" id="UP000283210"/>
    </source>
</evidence>
<dbReference type="GO" id="GO:0051028">
    <property type="term" value="P:mRNA transport"/>
    <property type="evidence" value="ECO:0007669"/>
    <property type="project" value="UniProtKB-KW"/>
</dbReference>
<evidence type="ECO:0000256" key="12">
    <source>
        <dbReference type="ARBA" id="ARBA00023132"/>
    </source>
</evidence>
<dbReference type="InterPro" id="IPR011993">
    <property type="entry name" value="PH-like_dom_sf"/>
</dbReference>
<keyword evidence="6" id="KW-0677">Repeat</keyword>
<evidence type="ECO:0000256" key="2">
    <source>
        <dbReference type="ARBA" id="ARBA00004620"/>
    </source>
</evidence>
<dbReference type="PANTHER" id="PTHR23138">
    <property type="entry name" value="RAN BINDING PROTEIN"/>
    <property type="match status" value="1"/>
</dbReference>
<keyword evidence="10" id="KW-0007">Acetylation</keyword>
<keyword evidence="12" id="KW-0906">Nuclear pore complex</keyword>
<comment type="function">
    <text evidence="15">Component of the nuclear pore complex that has a direct role in nuclear protein import. Actively displaces NLSs from importin-alpha, and facilitates disassembly of the importin-alpha:beta-cargo complex and importin recycling. Interacts with regulatory proteins of cell cycle progression including CDKN1B. This interaction is required for correct intracellular transport and degradation of CDKN1B.</text>
</comment>
<evidence type="ECO:0000256" key="11">
    <source>
        <dbReference type="ARBA" id="ARBA00023010"/>
    </source>
</evidence>
<feature type="compositionally biased region" description="Polar residues" evidence="20">
    <location>
        <begin position="131"/>
        <end position="152"/>
    </location>
</feature>
<evidence type="ECO:0000256" key="17">
    <source>
        <dbReference type="ARBA" id="ARBA00079821"/>
    </source>
</evidence>
<dbReference type="InterPro" id="IPR045255">
    <property type="entry name" value="RanBP1-like"/>
</dbReference>
<evidence type="ECO:0000256" key="6">
    <source>
        <dbReference type="ARBA" id="ARBA00022737"/>
    </source>
</evidence>
<dbReference type="GO" id="GO:0005643">
    <property type="term" value="C:nuclear pore"/>
    <property type="evidence" value="ECO:0007669"/>
    <property type="project" value="UniProtKB-SubCell"/>
</dbReference>
<dbReference type="SUPFAM" id="SSF50729">
    <property type="entry name" value="PH domain-like"/>
    <property type="match status" value="1"/>
</dbReference>
<evidence type="ECO:0000256" key="14">
    <source>
        <dbReference type="ARBA" id="ARBA00023242"/>
    </source>
</evidence>
<keyword evidence="8" id="KW-0832">Ubl conjugation</keyword>
<feature type="compositionally biased region" description="Acidic residues" evidence="20">
    <location>
        <begin position="286"/>
        <end position="297"/>
    </location>
</feature>
<evidence type="ECO:0000256" key="4">
    <source>
        <dbReference type="ARBA" id="ARBA00022499"/>
    </source>
</evidence>
<keyword evidence="11" id="KW-0811">Translocation</keyword>
<evidence type="ECO:0000259" key="21">
    <source>
        <dbReference type="PROSITE" id="PS50196"/>
    </source>
</evidence>
<evidence type="ECO:0000256" key="13">
    <source>
        <dbReference type="ARBA" id="ARBA00023136"/>
    </source>
</evidence>
<dbReference type="GO" id="GO:0006606">
    <property type="term" value="P:protein import into nucleus"/>
    <property type="evidence" value="ECO:0007669"/>
    <property type="project" value="TreeGrafter"/>
</dbReference>